<keyword evidence="2" id="KW-1185">Reference proteome</keyword>
<comment type="caution">
    <text evidence="1">The sequence shown here is derived from an EMBL/GenBank/DDBJ whole genome shotgun (WGS) entry which is preliminary data.</text>
</comment>
<sequence length="74" mass="8454">MQLLPECTSWQLFTLCFVCCSRQYRASFFPSTNPPGSNSCFTVMHLGTAIHSAYLRNNKRLWIIMEGIARVPNP</sequence>
<accession>A0A151NTR7</accession>
<proteinExistence type="predicted"/>
<organism evidence="1 2">
    <name type="scientific">Alligator mississippiensis</name>
    <name type="common">American alligator</name>
    <dbReference type="NCBI Taxonomy" id="8496"/>
    <lineage>
        <taxon>Eukaryota</taxon>
        <taxon>Metazoa</taxon>
        <taxon>Chordata</taxon>
        <taxon>Craniata</taxon>
        <taxon>Vertebrata</taxon>
        <taxon>Euteleostomi</taxon>
        <taxon>Archelosauria</taxon>
        <taxon>Archosauria</taxon>
        <taxon>Crocodylia</taxon>
        <taxon>Alligatoridae</taxon>
        <taxon>Alligatorinae</taxon>
        <taxon>Alligator</taxon>
    </lineage>
</organism>
<dbReference type="AlphaFoldDB" id="A0A151NTR7"/>
<name>A0A151NTR7_ALLMI</name>
<dbReference type="EMBL" id="AKHW03002098">
    <property type="protein sequence ID" value="KYO40050.1"/>
    <property type="molecule type" value="Genomic_DNA"/>
</dbReference>
<evidence type="ECO:0000313" key="1">
    <source>
        <dbReference type="EMBL" id="KYO40050.1"/>
    </source>
</evidence>
<gene>
    <name evidence="1" type="ORF">Y1Q_0006583</name>
</gene>
<reference evidence="1 2" key="1">
    <citation type="journal article" date="2012" name="Genome Biol.">
        <title>Sequencing three crocodilian genomes to illuminate the evolution of archosaurs and amniotes.</title>
        <authorList>
            <person name="St John J.A."/>
            <person name="Braun E.L."/>
            <person name="Isberg S.R."/>
            <person name="Miles L.G."/>
            <person name="Chong A.Y."/>
            <person name="Gongora J."/>
            <person name="Dalzell P."/>
            <person name="Moran C."/>
            <person name="Bed'hom B."/>
            <person name="Abzhanov A."/>
            <person name="Burgess S.C."/>
            <person name="Cooksey A.M."/>
            <person name="Castoe T.A."/>
            <person name="Crawford N.G."/>
            <person name="Densmore L.D."/>
            <person name="Drew J.C."/>
            <person name="Edwards S.V."/>
            <person name="Faircloth B.C."/>
            <person name="Fujita M.K."/>
            <person name="Greenwold M.J."/>
            <person name="Hoffmann F.G."/>
            <person name="Howard J.M."/>
            <person name="Iguchi T."/>
            <person name="Janes D.E."/>
            <person name="Khan S.Y."/>
            <person name="Kohno S."/>
            <person name="de Koning A.J."/>
            <person name="Lance S.L."/>
            <person name="McCarthy F.M."/>
            <person name="McCormack J.E."/>
            <person name="Merchant M.E."/>
            <person name="Peterson D.G."/>
            <person name="Pollock D.D."/>
            <person name="Pourmand N."/>
            <person name="Raney B.J."/>
            <person name="Roessler K.A."/>
            <person name="Sanford J.R."/>
            <person name="Sawyer R.H."/>
            <person name="Schmidt C.J."/>
            <person name="Triplett E.W."/>
            <person name="Tuberville T.D."/>
            <person name="Venegas-Anaya M."/>
            <person name="Howard J.T."/>
            <person name="Jarvis E.D."/>
            <person name="Guillette L.J.Jr."/>
            <person name="Glenn T.C."/>
            <person name="Green R.E."/>
            <person name="Ray D.A."/>
        </authorList>
    </citation>
    <scope>NUCLEOTIDE SEQUENCE [LARGE SCALE GENOMIC DNA]</scope>
    <source>
        <strain evidence="1">KSC_2009_1</strain>
    </source>
</reference>
<evidence type="ECO:0000313" key="2">
    <source>
        <dbReference type="Proteomes" id="UP000050525"/>
    </source>
</evidence>
<protein>
    <submittedName>
        <fullName evidence="1">Uncharacterized protein</fullName>
    </submittedName>
</protein>
<dbReference type="Proteomes" id="UP000050525">
    <property type="component" value="Unassembled WGS sequence"/>
</dbReference>